<dbReference type="InterPro" id="IPR008979">
    <property type="entry name" value="Galactose-bd-like_sf"/>
</dbReference>
<dbReference type="CDD" id="cd00063">
    <property type="entry name" value="FN3"/>
    <property type="match status" value="2"/>
</dbReference>
<dbReference type="eggNOG" id="COG4932">
    <property type="taxonomic scope" value="Bacteria"/>
</dbReference>
<dbReference type="STRING" id="720554.Clocl_1671"/>
<evidence type="ECO:0000259" key="2">
    <source>
        <dbReference type="PROSITE" id="PS50853"/>
    </source>
</evidence>
<dbReference type="Pfam" id="PF00041">
    <property type="entry name" value="fn3"/>
    <property type="match status" value="1"/>
</dbReference>
<dbReference type="Proteomes" id="UP000005435">
    <property type="component" value="Chromosome"/>
</dbReference>
<dbReference type="HOGENOM" id="CLU_305825_0_0_9"/>
<dbReference type="RefSeq" id="WP_014254882.1">
    <property type="nucleotide sequence ID" value="NC_016627.1"/>
</dbReference>
<dbReference type="Gene3D" id="2.60.120.260">
    <property type="entry name" value="Galactose-binding domain-like"/>
    <property type="match status" value="1"/>
</dbReference>
<dbReference type="InterPro" id="IPR013783">
    <property type="entry name" value="Ig-like_fold"/>
</dbReference>
<dbReference type="SUPFAM" id="SSF49265">
    <property type="entry name" value="Fibronectin type III"/>
    <property type="match status" value="2"/>
</dbReference>
<dbReference type="InterPro" id="IPR036116">
    <property type="entry name" value="FN3_sf"/>
</dbReference>
<evidence type="ECO:0000313" key="4">
    <source>
        <dbReference type="Proteomes" id="UP000005435"/>
    </source>
</evidence>
<gene>
    <name evidence="3" type="ordered locus">Clocl_1671</name>
</gene>
<dbReference type="Gene3D" id="2.60.40.10">
    <property type="entry name" value="Immunoglobulins"/>
    <property type="match status" value="3"/>
</dbReference>
<evidence type="ECO:0000313" key="3">
    <source>
        <dbReference type="EMBL" id="AEV68293.1"/>
    </source>
</evidence>
<sequence precursor="true">MQKTKNRISYSIILVTLLIAQILFFSFSQTNALGSDYIEAPQGLEVTGYYSTASLKWNNVNNPAAAGYAIFRKPSNGTYSSTPIAYATCSYGSNTIEYTDYNLTPGMKYYYKVAAIDNNGSIISKFSHEVSTTLSTTKSNLSTVTNFRLLVPIYSPGIDVQRAINSVYKGVEFFYRNSKGRLNIQPTFFVINSQCPVVSSSTPPDMGVIESDLESRGIQKYQFDLLFLIAKEMDNGGGGWGGPSILGDTHYGLGFYPYNSTMSPYCKDHDNGILYSHVVWLFVHEIGHALEALYKDDGYYMIFNHFPWAYPLEEGYEFVAGEDFDGMAQVLRVFRDYDKRVRMHEGYIEFVDKDKDLMADKDSRLVIDEERFGTSPATADTDSDGLNDLEEYCAGIYRGSNPLSYDTDRDGIPDGQDPTPFCDFSPAIYKFHTSPEIDGTIGDGWTKLASIPSFQYDESLEAEFYSGWDDNYLYLGVRSNKKIKVWMSLDGSGHNGSWETDGVFAESGTTDWNCVKQTELAYGDCYQTSRGNKAIYLNPDSPTSKVRLGEYDDIQDSQLAISGPDEQGYYTMTCKFTKDLGPGVGYSYWNDQASSNIITGIRLNPGRILGMQFTYAPALGSNDYEWSGSWSSLAEVHHYYTTELKVDNTPPTTPASLMGTASGPDLTLSWQESSDDSKVVGYNVYQLFGDTFELIGTTNSRIYTIRNLVPGATYSFYVRAKDVSGLLSPPSNILVKTMPGSVVKALTYSIIDHAVVLDWIAIPSSMDIAGYDILRDGQIIGQTSSLNYIDTSIEIGKSYTYIVRAKDAYGLYSDSIELNVVTDGKLDLSNAIITSTDCVYYSNLGNAFDDDINTVYVTDAINPAYIQIEFPSDTTVKLSKLKVFLGQNGYSDIDRNNWWVEAADSIDDLDNASGTYQLIVPERRDIGGNWDEAVFETPVEKKIIRIYVNRVVGDDYVHIGEVELWGAIG</sequence>
<dbReference type="eggNOG" id="COG4733">
    <property type="taxonomic scope" value="Bacteria"/>
</dbReference>
<protein>
    <submittedName>
        <fullName evidence="3">Fibronectin type III domain-containing protein</fullName>
    </submittedName>
</protein>
<reference evidence="4" key="1">
    <citation type="submission" date="2011-12" db="EMBL/GenBank/DDBJ databases">
        <title>Complete sequence of Clostridium clariflavum DSM 19732.</title>
        <authorList>
            <consortium name="US DOE Joint Genome Institute"/>
            <person name="Lucas S."/>
            <person name="Han J."/>
            <person name="Lapidus A."/>
            <person name="Cheng J.-F."/>
            <person name="Goodwin L."/>
            <person name="Pitluck S."/>
            <person name="Peters L."/>
            <person name="Teshima H."/>
            <person name="Detter J.C."/>
            <person name="Han C."/>
            <person name="Tapia R."/>
            <person name="Land M."/>
            <person name="Hauser L."/>
            <person name="Kyrpides N."/>
            <person name="Ivanova N."/>
            <person name="Pagani I."/>
            <person name="Kitzmiller T."/>
            <person name="Lynd L."/>
            <person name="Izquierdo J."/>
            <person name="Woyke T."/>
        </authorList>
    </citation>
    <scope>NUCLEOTIDE SEQUENCE [LARGE SCALE GENOMIC DNA]</scope>
    <source>
        <strain evidence="4">DSM 19732 / NBRC 101661 / EBR45</strain>
    </source>
</reference>
<dbReference type="PROSITE" id="PS50853">
    <property type="entry name" value="FN3"/>
    <property type="match status" value="2"/>
</dbReference>
<dbReference type="KEGG" id="ccl:Clocl_1671"/>
<reference evidence="3 4" key="2">
    <citation type="journal article" date="2012" name="Stand. Genomic Sci.">
        <title>Complete Genome Sequence of Clostridium clariflavum DSM 19732.</title>
        <authorList>
            <person name="Izquierdo J.A."/>
            <person name="Goodwin L."/>
            <person name="Davenport K.W."/>
            <person name="Teshima H."/>
            <person name="Bruce D."/>
            <person name="Detter C."/>
            <person name="Tapia R."/>
            <person name="Han S."/>
            <person name="Land M."/>
            <person name="Hauser L."/>
            <person name="Jeffries C.D."/>
            <person name="Han J."/>
            <person name="Pitluck S."/>
            <person name="Nolan M."/>
            <person name="Chen A."/>
            <person name="Huntemann M."/>
            <person name="Mavromatis K."/>
            <person name="Mikhailova N."/>
            <person name="Liolios K."/>
            <person name="Woyke T."/>
            <person name="Lynd L.R."/>
        </authorList>
    </citation>
    <scope>NUCLEOTIDE SEQUENCE [LARGE SCALE GENOMIC DNA]</scope>
    <source>
        <strain evidence="4">DSM 19732 / NBRC 101661 / EBR45</strain>
    </source>
</reference>
<dbReference type="SMART" id="SM00060">
    <property type="entry name" value="FN3"/>
    <property type="match status" value="3"/>
</dbReference>
<feature type="domain" description="Fibronectin type-III" evidence="2">
    <location>
        <begin position="650"/>
        <end position="741"/>
    </location>
</feature>
<dbReference type="InterPro" id="IPR050964">
    <property type="entry name" value="Striated_Muscle_Regulatory"/>
</dbReference>
<keyword evidence="1" id="KW-0677">Repeat</keyword>
<dbReference type="Gene3D" id="2.60.40.1190">
    <property type="match status" value="1"/>
</dbReference>
<keyword evidence="4" id="KW-1185">Reference proteome</keyword>
<feature type="domain" description="Fibronectin type-III" evidence="2">
    <location>
        <begin position="40"/>
        <end position="140"/>
    </location>
</feature>
<dbReference type="EMBL" id="CP003065">
    <property type="protein sequence ID" value="AEV68293.1"/>
    <property type="molecule type" value="Genomic_DNA"/>
</dbReference>
<dbReference type="SUPFAM" id="SSF49344">
    <property type="entry name" value="CBD9-like"/>
    <property type="match status" value="1"/>
</dbReference>
<dbReference type="InterPro" id="IPR003961">
    <property type="entry name" value="FN3_dom"/>
</dbReference>
<dbReference type="PANTHER" id="PTHR13817">
    <property type="entry name" value="TITIN"/>
    <property type="match status" value="1"/>
</dbReference>
<proteinExistence type="predicted"/>
<evidence type="ECO:0000256" key="1">
    <source>
        <dbReference type="ARBA" id="ARBA00022737"/>
    </source>
</evidence>
<organism evidence="3 4">
    <name type="scientific">Acetivibrio clariflavus (strain DSM 19732 / NBRC 101661 / EBR45)</name>
    <name type="common">Clostridium clariflavum</name>
    <dbReference type="NCBI Taxonomy" id="720554"/>
    <lineage>
        <taxon>Bacteria</taxon>
        <taxon>Bacillati</taxon>
        <taxon>Bacillota</taxon>
        <taxon>Clostridia</taxon>
        <taxon>Eubacteriales</taxon>
        <taxon>Oscillospiraceae</taxon>
        <taxon>Acetivibrio</taxon>
    </lineage>
</organism>
<name>G8LSI9_ACECE</name>
<dbReference type="AlphaFoldDB" id="G8LSI9"/>
<dbReference type="PANTHER" id="PTHR13817:SF166">
    <property type="entry name" value="NEURONAL IGCAM-RELATED"/>
    <property type="match status" value="1"/>
</dbReference>
<accession>G8LSI9</accession>
<dbReference type="SUPFAM" id="SSF49785">
    <property type="entry name" value="Galactose-binding domain-like"/>
    <property type="match status" value="1"/>
</dbReference>